<name>A0A1V9EJQ5_9BACT</name>
<evidence type="ECO:0000313" key="1">
    <source>
        <dbReference type="EMBL" id="OQP46282.1"/>
    </source>
</evidence>
<protein>
    <recommendedName>
        <fullName evidence="3">Outer membrane protein beta-barrel domain-containing protein</fullName>
    </recommendedName>
</protein>
<evidence type="ECO:0008006" key="3">
    <source>
        <dbReference type="Google" id="ProtNLM"/>
    </source>
</evidence>
<sequence>MEMKRIILFAAILISAVAVKAQVPMGFGSLNQPFFRHYGQVADSNTHQKKWFLSKYGAISAGYTFFRGGGGPFLSAPMGLQINRQLTNNVYAFAGVNVAPTIFNFNSPYNQSFNKTSSFMNNSRFGAYSSAYMGVMYVNDERTFSISGSIGISHYYGGQSPFYTPNTPTIKNSHQQ</sequence>
<proteinExistence type="predicted"/>
<gene>
    <name evidence="1" type="ORF">A4H97_31485</name>
</gene>
<dbReference type="AlphaFoldDB" id="A0A1V9EJQ5"/>
<evidence type="ECO:0000313" key="2">
    <source>
        <dbReference type="Proteomes" id="UP000192610"/>
    </source>
</evidence>
<dbReference type="Proteomes" id="UP000192610">
    <property type="component" value="Unassembled WGS sequence"/>
</dbReference>
<dbReference type="EMBL" id="LVXG01000024">
    <property type="protein sequence ID" value="OQP46282.1"/>
    <property type="molecule type" value="Genomic_DNA"/>
</dbReference>
<accession>A0A1V9EJQ5</accession>
<dbReference type="STRING" id="354355.SAMN05660816_06457"/>
<comment type="caution">
    <text evidence="1">The sequence shown here is derived from an EMBL/GenBank/DDBJ whole genome shotgun (WGS) entry which is preliminary data.</text>
</comment>
<keyword evidence="2" id="KW-1185">Reference proteome</keyword>
<reference evidence="2" key="1">
    <citation type="submission" date="2016-04" db="EMBL/GenBank/DDBJ databases">
        <authorList>
            <person name="Chen L."/>
            <person name="Zhuang W."/>
            <person name="Wang G."/>
        </authorList>
    </citation>
    <scope>NUCLEOTIDE SEQUENCE [LARGE SCALE GENOMIC DNA]</scope>
    <source>
        <strain evidence="2">17621</strain>
    </source>
</reference>
<organism evidence="1 2">
    <name type="scientific">Niastella yeongjuensis</name>
    <dbReference type="NCBI Taxonomy" id="354355"/>
    <lineage>
        <taxon>Bacteria</taxon>
        <taxon>Pseudomonadati</taxon>
        <taxon>Bacteroidota</taxon>
        <taxon>Chitinophagia</taxon>
        <taxon>Chitinophagales</taxon>
        <taxon>Chitinophagaceae</taxon>
        <taxon>Niastella</taxon>
    </lineage>
</organism>